<dbReference type="GO" id="GO:0005886">
    <property type="term" value="C:plasma membrane"/>
    <property type="evidence" value="ECO:0007669"/>
    <property type="project" value="UniProtKB-SubCell"/>
</dbReference>
<feature type="transmembrane region" description="Helical" evidence="8">
    <location>
        <begin position="86"/>
        <end position="106"/>
    </location>
</feature>
<accession>A0A366HI45</accession>
<feature type="transmembrane region" description="Helical" evidence="8">
    <location>
        <begin position="250"/>
        <end position="269"/>
    </location>
</feature>
<dbReference type="RefSeq" id="WP_113960128.1">
    <property type="nucleotide sequence ID" value="NZ_QNRR01000007.1"/>
</dbReference>
<keyword evidence="7 8" id="KW-0472">Membrane</keyword>
<dbReference type="InterPro" id="IPR052017">
    <property type="entry name" value="TSUP"/>
</dbReference>
<dbReference type="Pfam" id="PF01925">
    <property type="entry name" value="TauE"/>
    <property type="match status" value="1"/>
</dbReference>
<feature type="transmembrane region" description="Helical" evidence="8">
    <location>
        <begin position="112"/>
        <end position="134"/>
    </location>
</feature>
<dbReference type="OrthoDB" id="194851at2"/>
<dbReference type="Proteomes" id="UP000253426">
    <property type="component" value="Unassembled WGS sequence"/>
</dbReference>
<organism evidence="9 10">
    <name type="scientific">Roseimicrobium gellanilyticum</name>
    <dbReference type="NCBI Taxonomy" id="748857"/>
    <lineage>
        <taxon>Bacteria</taxon>
        <taxon>Pseudomonadati</taxon>
        <taxon>Verrucomicrobiota</taxon>
        <taxon>Verrucomicrobiia</taxon>
        <taxon>Verrucomicrobiales</taxon>
        <taxon>Verrucomicrobiaceae</taxon>
        <taxon>Roseimicrobium</taxon>
    </lineage>
</organism>
<evidence type="ECO:0000256" key="1">
    <source>
        <dbReference type="ARBA" id="ARBA00004651"/>
    </source>
</evidence>
<evidence type="ECO:0000256" key="5">
    <source>
        <dbReference type="ARBA" id="ARBA00022692"/>
    </source>
</evidence>
<evidence type="ECO:0000256" key="2">
    <source>
        <dbReference type="ARBA" id="ARBA00009142"/>
    </source>
</evidence>
<dbReference type="PANTHER" id="PTHR30269">
    <property type="entry name" value="TRANSMEMBRANE PROTEIN YFCA"/>
    <property type="match status" value="1"/>
</dbReference>
<evidence type="ECO:0000256" key="7">
    <source>
        <dbReference type="ARBA" id="ARBA00023136"/>
    </source>
</evidence>
<dbReference type="AlphaFoldDB" id="A0A366HI45"/>
<evidence type="ECO:0000256" key="3">
    <source>
        <dbReference type="ARBA" id="ARBA00022448"/>
    </source>
</evidence>
<keyword evidence="3" id="KW-0813">Transport</keyword>
<keyword evidence="10" id="KW-1185">Reference proteome</keyword>
<dbReference type="EMBL" id="QNRR01000007">
    <property type="protein sequence ID" value="RBP41505.1"/>
    <property type="molecule type" value="Genomic_DNA"/>
</dbReference>
<evidence type="ECO:0000256" key="6">
    <source>
        <dbReference type="ARBA" id="ARBA00022989"/>
    </source>
</evidence>
<comment type="similarity">
    <text evidence="2 8">Belongs to the 4-toluene sulfonate uptake permease (TSUP) (TC 2.A.102) family.</text>
</comment>
<proteinExistence type="inferred from homology"/>
<keyword evidence="6 8" id="KW-1133">Transmembrane helix</keyword>
<feature type="transmembrane region" description="Helical" evidence="8">
    <location>
        <begin position="42"/>
        <end position="65"/>
    </location>
</feature>
<keyword evidence="5 8" id="KW-0812">Transmembrane</keyword>
<dbReference type="PANTHER" id="PTHR30269:SF0">
    <property type="entry name" value="MEMBRANE TRANSPORTER PROTEIN YFCA-RELATED"/>
    <property type="match status" value="1"/>
</dbReference>
<comment type="subcellular location">
    <subcellularLocation>
        <location evidence="1 8">Cell membrane</location>
        <topology evidence="1 8">Multi-pass membrane protein</topology>
    </subcellularLocation>
</comment>
<name>A0A366HI45_9BACT</name>
<evidence type="ECO:0000313" key="10">
    <source>
        <dbReference type="Proteomes" id="UP000253426"/>
    </source>
</evidence>
<keyword evidence="4 8" id="KW-1003">Cell membrane</keyword>
<evidence type="ECO:0000256" key="4">
    <source>
        <dbReference type="ARBA" id="ARBA00022475"/>
    </source>
</evidence>
<feature type="transmembrane region" description="Helical" evidence="8">
    <location>
        <begin position="155"/>
        <end position="186"/>
    </location>
</feature>
<reference evidence="9 10" key="1">
    <citation type="submission" date="2018-06" db="EMBL/GenBank/DDBJ databases">
        <title>Genomic Encyclopedia of Type Strains, Phase IV (KMG-IV): sequencing the most valuable type-strain genomes for metagenomic binning, comparative biology and taxonomic classification.</title>
        <authorList>
            <person name="Goeker M."/>
        </authorList>
    </citation>
    <scope>NUCLEOTIDE SEQUENCE [LARGE SCALE GENOMIC DNA]</scope>
    <source>
        <strain evidence="9 10">DSM 25532</strain>
    </source>
</reference>
<feature type="transmembrane region" description="Helical" evidence="8">
    <location>
        <begin position="198"/>
        <end position="218"/>
    </location>
</feature>
<protein>
    <recommendedName>
        <fullName evidence="8">Probable membrane transporter protein</fullName>
    </recommendedName>
</protein>
<feature type="transmembrane region" description="Helical" evidence="8">
    <location>
        <begin position="225"/>
        <end position="244"/>
    </location>
</feature>
<comment type="caution">
    <text evidence="9">The sequence shown here is derived from an EMBL/GenBank/DDBJ whole genome shotgun (WGS) entry which is preliminary data.</text>
</comment>
<sequence length="273" mass="29611">MKNTTYRGTMDWQRSLMVAGAGFLAGMMNAVAGGGTMVTFPALLWAGLGTMQANITSTVALFPGMPLSAWTFRRHVGKMGSWVRRLAPVALLGGLAGGVLLVQTGSRVFDFVVPWLLLLATVLFMCNGLVQRWLARRQVTAMAPGKEEEPAEPRLRLWSVFILAGVAVYGGYFGAGIGIMMLATLGVLGLRDINQMNALKVVLAMLMNVSAVIYFIITGGVQWDLALWLMAGSMGGYWTGSHVAQRIPAVWVRTAVILIGLAICVELFMRQWR</sequence>
<evidence type="ECO:0000313" key="9">
    <source>
        <dbReference type="EMBL" id="RBP41505.1"/>
    </source>
</evidence>
<dbReference type="InterPro" id="IPR002781">
    <property type="entry name" value="TM_pro_TauE-like"/>
</dbReference>
<evidence type="ECO:0000256" key="8">
    <source>
        <dbReference type="RuleBase" id="RU363041"/>
    </source>
</evidence>
<gene>
    <name evidence="9" type="ORF">DES53_107338</name>
</gene>